<keyword evidence="3" id="KW-0804">Transcription</keyword>
<dbReference type="GO" id="GO:0008270">
    <property type="term" value="F:zinc ion binding"/>
    <property type="evidence" value="ECO:0007669"/>
    <property type="project" value="InterPro"/>
</dbReference>
<sequence length="196" mass="21850">MANERYFGRACKTCRRRGRGCDRRMPSCNTCETSGQTCEGYQLQWPGLASRGQLVGKAIPVAETKRRRTRRVQRSTVPSPPSPTLPQSPSSPANNDKDQTELQPERFEDLLDPIQLFADIADLGTPSNLLWSNNVPLINNLADDTVEPQLDPESESPSQDPEPFVGSLGLNHILGPSLDILGIPDELKFIMQYRQF</sequence>
<dbReference type="InterPro" id="IPR036864">
    <property type="entry name" value="Zn2-C6_fun-type_DNA-bd_sf"/>
</dbReference>
<gene>
    <name evidence="7" type="ORF">PENSUB_5463</name>
</gene>
<feature type="domain" description="Zn(2)-C6 fungal-type" evidence="6">
    <location>
        <begin position="10"/>
        <end position="38"/>
    </location>
</feature>
<evidence type="ECO:0000313" key="7">
    <source>
        <dbReference type="EMBL" id="OKP14867.1"/>
    </source>
</evidence>
<evidence type="ECO:0000256" key="4">
    <source>
        <dbReference type="ARBA" id="ARBA00023242"/>
    </source>
</evidence>
<evidence type="ECO:0000259" key="6">
    <source>
        <dbReference type="PROSITE" id="PS50048"/>
    </source>
</evidence>
<dbReference type="SUPFAM" id="SSF57701">
    <property type="entry name" value="Zn2/Cys6 DNA-binding domain"/>
    <property type="match status" value="1"/>
</dbReference>
<dbReference type="EMBL" id="MNBE01000056">
    <property type="protein sequence ID" value="OKP14867.1"/>
    <property type="molecule type" value="Genomic_DNA"/>
</dbReference>
<keyword evidence="2" id="KW-0238">DNA-binding</keyword>
<name>A0A1Q5UQW1_9EURO</name>
<dbReference type="AlphaFoldDB" id="A0A1Q5UQW1"/>
<protein>
    <recommendedName>
        <fullName evidence="6">Zn(2)-C6 fungal-type domain-containing protein</fullName>
    </recommendedName>
</protein>
<keyword evidence="1" id="KW-0805">Transcription regulation</keyword>
<accession>A0A1Q5UQW1</accession>
<evidence type="ECO:0000256" key="5">
    <source>
        <dbReference type="SAM" id="MobiDB-lite"/>
    </source>
</evidence>
<organism evidence="7 8">
    <name type="scientific">Penicillium subrubescens</name>
    <dbReference type="NCBI Taxonomy" id="1316194"/>
    <lineage>
        <taxon>Eukaryota</taxon>
        <taxon>Fungi</taxon>
        <taxon>Dikarya</taxon>
        <taxon>Ascomycota</taxon>
        <taxon>Pezizomycotina</taxon>
        <taxon>Eurotiomycetes</taxon>
        <taxon>Eurotiomycetidae</taxon>
        <taxon>Eurotiales</taxon>
        <taxon>Aspergillaceae</taxon>
        <taxon>Penicillium</taxon>
    </lineage>
</organism>
<evidence type="ECO:0000256" key="3">
    <source>
        <dbReference type="ARBA" id="ARBA00023163"/>
    </source>
</evidence>
<evidence type="ECO:0000313" key="8">
    <source>
        <dbReference type="Proteomes" id="UP000186955"/>
    </source>
</evidence>
<dbReference type="PROSITE" id="PS50048">
    <property type="entry name" value="ZN2_CY6_FUNGAL_2"/>
    <property type="match status" value="1"/>
</dbReference>
<keyword evidence="8" id="KW-1185">Reference proteome</keyword>
<dbReference type="GO" id="GO:0003677">
    <property type="term" value="F:DNA binding"/>
    <property type="evidence" value="ECO:0007669"/>
    <property type="project" value="UniProtKB-KW"/>
</dbReference>
<comment type="caution">
    <text evidence="7">The sequence shown here is derived from an EMBL/GenBank/DDBJ whole genome shotgun (WGS) entry which is preliminary data.</text>
</comment>
<proteinExistence type="predicted"/>
<evidence type="ECO:0000256" key="2">
    <source>
        <dbReference type="ARBA" id="ARBA00023125"/>
    </source>
</evidence>
<dbReference type="PANTHER" id="PTHR31069:SF32">
    <property type="entry name" value="ARGININE METABOLISM REGULATION PROTEIN II"/>
    <property type="match status" value="1"/>
</dbReference>
<dbReference type="InterPro" id="IPR050675">
    <property type="entry name" value="OAF3"/>
</dbReference>
<feature type="region of interest" description="Disordered" evidence="5">
    <location>
        <begin position="59"/>
        <end position="101"/>
    </location>
</feature>
<reference evidence="7 8" key="1">
    <citation type="submission" date="2016-10" db="EMBL/GenBank/DDBJ databases">
        <title>Genome sequence of the ascomycete fungus Penicillium subrubescens.</title>
        <authorList>
            <person name="De Vries R.P."/>
            <person name="Peng M."/>
            <person name="Dilokpimol A."/>
            <person name="Hilden K."/>
            <person name="Makela M.R."/>
            <person name="Grigoriev I."/>
            <person name="Riley R."/>
            <person name="Granchi Z."/>
        </authorList>
    </citation>
    <scope>NUCLEOTIDE SEQUENCE [LARGE SCALE GENOMIC DNA]</scope>
    <source>
        <strain evidence="7 8">CBS 132785</strain>
    </source>
</reference>
<dbReference type="Gene3D" id="4.10.240.10">
    <property type="entry name" value="Zn(2)-C6 fungal-type DNA-binding domain"/>
    <property type="match status" value="1"/>
</dbReference>
<dbReference type="GO" id="GO:0000981">
    <property type="term" value="F:DNA-binding transcription factor activity, RNA polymerase II-specific"/>
    <property type="evidence" value="ECO:0007669"/>
    <property type="project" value="InterPro"/>
</dbReference>
<keyword evidence="4" id="KW-0539">Nucleus</keyword>
<dbReference type="Pfam" id="PF00172">
    <property type="entry name" value="Zn_clus"/>
    <property type="match status" value="1"/>
</dbReference>
<dbReference type="Proteomes" id="UP000186955">
    <property type="component" value="Unassembled WGS sequence"/>
</dbReference>
<evidence type="ECO:0000256" key="1">
    <source>
        <dbReference type="ARBA" id="ARBA00023015"/>
    </source>
</evidence>
<dbReference type="InterPro" id="IPR001138">
    <property type="entry name" value="Zn2Cys6_DnaBD"/>
</dbReference>
<dbReference type="PANTHER" id="PTHR31069">
    <property type="entry name" value="OLEATE-ACTIVATED TRANSCRIPTION FACTOR 1-RELATED"/>
    <property type="match status" value="1"/>
</dbReference>